<dbReference type="PROSITE" id="PS50023">
    <property type="entry name" value="LIM_DOMAIN_2"/>
    <property type="match status" value="2"/>
</dbReference>
<feature type="transmembrane region" description="Helical" evidence="9">
    <location>
        <begin position="618"/>
        <end position="638"/>
    </location>
</feature>
<keyword evidence="13" id="KW-1185">Reference proteome</keyword>
<dbReference type="Proteomes" id="UP000242875">
    <property type="component" value="Unassembled WGS sequence"/>
</dbReference>
<evidence type="ECO:0000256" key="3">
    <source>
        <dbReference type="ARBA" id="ARBA00022737"/>
    </source>
</evidence>
<keyword evidence="9" id="KW-0812">Transmembrane</keyword>
<evidence type="ECO:0000259" key="11">
    <source>
        <dbReference type="PROSITE" id="PS50023"/>
    </source>
</evidence>
<dbReference type="PANTHER" id="PTHR24205">
    <property type="entry name" value="FOUR AND A HALF LIM DOMAINS PROTEIN"/>
    <property type="match status" value="1"/>
</dbReference>
<keyword evidence="9" id="KW-1133">Transmembrane helix</keyword>
<feature type="compositionally biased region" description="Low complexity" evidence="8">
    <location>
        <begin position="524"/>
        <end position="576"/>
    </location>
</feature>
<dbReference type="Pfam" id="PF00412">
    <property type="entry name" value="LIM"/>
    <property type="match status" value="2"/>
</dbReference>
<evidence type="ECO:0000259" key="10">
    <source>
        <dbReference type="PROSITE" id="PS50002"/>
    </source>
</evidence>
<dbReference type="Gene3D" id="2.30.30.40">
    <property type="entry name" value="SH3 Domains"/>
    <property type="match status" value="1"/>
</dbReference>
<evidence type="ECO:0000256" key="1">
    <source>
        <dbReference type="ARBA" id="ARBA00022443"/>
    </source>
</evidence>
<evidence type="ECO:0000256" key="4">
    <source>
        <dbReference type="ARBA" id="ARBA00022833"/>
    </source>
</evidence>
<evidence type="ECO:0008006" key="14">
    <source>
        <dbReference type="Google" id="ProtNLM"/>
    </source>
</evidence>
<evidence type="ECO:0000256" key="5">
    <source>
        <dbReference type="ARBA" id="ARBA00023038"/>
    </source>
</evidence>
<dbReference type="SMART" id="SM00326">
    <property type="entry name" value="SH3"/>
    <property type="match status" value="1"/>
</dbReference>
<sequence>MPQDTHLRISQVLPTVKCSDCGRDIEIRRLGEHLCSKAPPLPMGLVPLSMVDPKKGDMESNERLYGNDKAYAASRTRTPDGEDEHAAPTTPRNPTYNKPKLPFFEKYSQLTESKTVKAAEPEDLEEDLYGGLADSPSRREPPSPYREDYSSSDYITSRPIPKSRNIIDDYTRGYASDHKQNQDSISSGSSSASSVNSSSSIQPSRPQGSDRSRERYADVPTRTNNSRSPLPTYPIKSTSPPTPPAYGNDRYERSERLVIDTQRTPPTPTSPSGGLDALLANLMLDMDSKSPKSPRDDRRQPGERRRYQEESYECDVCRRSLTASSTVFHKSKTLCKEDYKRLYFPQCRGCQKPVEMEAVSSKDLDGKWHRECFGCETCRMPFQTPTFYVLDRRPYCRRHYHKLNKSLCTRCDEPIEGNCAETAYDGRFHPSCFSCGICHMPLVDTYYNYENTFYCDRDMKDLLRRRGGKRTAYPPPTLSLRLLSLSIAMDTLTPYLALPVLISLAQAAPAPVVKRAVTTTTKDTAVSHASTTAAKTTVKTTAAKPTTTPKTTTSKAATTTAVPATTSHSSSKAVTSSVVTTKHSTALSAVSSIASSAAPSASASAPASPSSGGLSGGAIGGIVAAIAVVAIIGLVFFVKKRRSRAAEKESAYEFKSKDPFTTMGVGQNSSANAFPPSVQSPPYGSSPPAPSYHSQMGSPNSNALAAGAAGLGAGAGAMDQKTEQPYSEVYSPEMDNLQPIGTYTCTSTYTPTLSDELVVHPGDKVTVFIEYDDGWCLGTNDSAGNGLRGVFPKHCIEEISPATAGGAPGTDATALTPMNTGGDRRSKRVSSMYGGIKY</sequence>
<evidence type="ECO:0000256" key="7">
    <source>
        <dbReference type="PROSITE-ProRule" id="PRU00192"/>
    </source>
</evidence>
<dbReference type="SMART" id="SM00132">
    <property type="entry name" value="LIM"/>
    <property type="match status" value="2"/>
</dbReference>
<dbReference type="GO" id="GO:0003712">
    <property type="term" value="F:transcription coregulator activity"/>
    <property type="evidence" value="ECO:0007669"/>
    <property type="project" value="TreeGrafter"/>
</dbReference>
<dbReference type="PANTHER" id="PTHR24205:SF16">
    <property type="entry name" value="GH01042P-RELATED"/>
    <property type="match status" value="1"/>
</dbReference>
<feature type="domain" description="LIM zinc-binding" evidence="11">
    <location>
        <begin position="407"/>
        <end position="465"/>
    </location>
</feature>
<dbReference type="SUPFAM" id="SSF50044">
    <property type="entry name" value="SH3-domain"/>
    <property type="match status" value="1"/>
</dbReference>
<keyword evidence="2 6" id="KW-0479">Metal-binding</keyword>
<dbReference type="InterPro" id="IPR036028">
    <property type="entry name" value="SH3-like_dom_sf"/>
</dbReference>
<feature type="compositionally biased region" description="Low complexity" evidence="8">
    <location>
        <begin position="184"/>
        <end position="207"/>
    </location>
</feature>
<feature type="region of interest" description="Disordered" evidence="8">
    <location>
        <begin position="285"/>
        <end position="306"/>
    </location>
</feature>
<dbReference type="InterPro" id="IPR001781">
    <property type="entry name" value="Znf_LIM"/>
</dbReference>
<evidence type="ECO:0000313" key="13">
    <source>
        <dbReference type="Proteomes" id="UP000242875"/>
    </source>
</evidence>
<feature type="region of interest" description="Disordered" evidence="8">
    <location>
        <begin position="521"/>
        <end position="576"/>
    </location>
</feature>
<feature type="region of interest" description="Disordered" evidence="8">
    <location>
        <begin position="112"/>
        <end position="249"/>
    </location>
</feature>
<dbReference type="OrthoDB" id="1112565at2759"/>
<evidence type="ECO:0000313" key="12">
    <source>
        <dbReference type="EMBL" id="OZJ02873.1"/>
    </source>
</evidence>
<feature type="domain" description="SH3" evidence="10">
    <location>
        <begin position="738"/>
        <end position="801"/>
    </location>
</feature>
<dbReference type="Pfam" id="PF14604">
    <property type="entry name" value="SH3_9"/>
    <property type="match status" value="1"/>
</dbReference>
<proteinExistence type="predicted"/>
<dbReference type="EMBL" id="MVBO01000119">
    <property type="protein sequence ID" value="OZJ02873.1"/>
    <property type="molecule type" value="Genomic_DNA"/>
</dbReference>
<feature type="compositionally biased region" description="Basic and acidic residues" evidence="8">
    <location>
        <begin position="208"/>
        <end position="217"/>
    </location>
</feature>
<keyword evidence="4 6" id="KW-0862">Zinc</keyword>
<comment type="caution">
    <text evidence="12">The sequence shown here is derived from an EMBL/GenBank/DDBJ whole genome shotgun (WGS) entry which is preliminary data.</text>
</comment>
<keyword evidence="3" id="KW-0677">Repeat</keyword>
<evidence type="ECO:0000256" key="6">
    <source>
        <dbReference type="PROSITE-ProRule" id="PRU00125"/>
    </source>
</evidence>
<dbReference type="PROSITE" id="PS00478">
    <property type="entry name" value="LIM_DOMAIN_1"/>
    <property type="match status" value="1"/>
</dbReference>
<gene>
    <name evidence="12" type="ORF">BZG36_03798</name>
</gene>
<feature type="compositionally biased region" description="Basic and acidic residues" evidence="8">
    <location>
        <begin position="136"/>
        <end position="149"/>
    </location>
</feature>
<keyword evidence="1 7" id="KW-0728">SH3 domain</keyword>
<reference evidence="12 13" key="1">
    <citation type="journal article" date="2017" name="Mycologia">
        <title>Bifiguratus adelaidae, gen. et sp. nov., a new member of Mucoromycotina in endophytic and soil-dwelling habitats.</title>
        <authorList>
            <person name="Torres-Cruz T.J."/>
            <person name="Billingsley Tobias T.L."/>
            <person name="Almatruk M."/>
            <person name="Hesse C."/>
            <person name="Kuske C.R."/>
            <person name="Desiro A."/>
            <person name="Benucci G.M."/>
            <person name="Bonito G."/>
            <person name="Stajich J.E."/>
            <person name="Dunlap C."/>
            <person name="Arnold A.E."/>
            <person name="Porras-Alfaro A."/>
        </authorList>
    </citation>
    <scope>NUCLEOTIDE SEQUENCE [LARGE SCALE GENOMIC DNA]</scope>
    <source>
        <strain evidence="12 13">AZ0501</strain>
    </source>
</reference>
<dbReference type="AlphaFoldDB" id="A0A261XWY8"/>
<name>A0A261XWY8_9FUNG</name>
<dbReference type="SUPFAM" id="SSF57716">
    <property type="entry name" value="Glucocorticoid receptor-like (DNA-binding domain)"/>
    <property type="match status" value="2"/>
</dbReference>
<keyword evidence="5 6" id="KW-0440">LIM domain</keyword>
<evidence type="ECO:0000256" key="9">
    <source>
        <dbReference type="SAM" id="Phobius"/>
    </source>
</evidence>
<evidence type="ECO:0000256" key="2">
    <source>
        <dbReference type="ARBA" id="ARBA00022723"/>
    </source>
</evidence>
<dbReference type="GO" id="GO:0005634">
    <property type="term" value="C:nucleus"/>
    <property type="evidence" value="ECO:0007669"/>
    <property type="project" value="TreeGrafter"/>
</dbReference>
<keyword evidence="9" id="KW-0472">Membrane</keyword>
<feature type="compositionally biased region" description="Basic and acidic residues" evidence="8">
    <location>
        <begin position="165"/>
        <end position="181"/>
    </location>
</feature>
<feature type="compositionally biased region" description="Polar residues" evidence="8">
    <location>
        <begin position="221"/>
        <end position="239"/>
    </location>
</feature>
<evidence type="ECO:0000256" key="8">
    <source>
        <dbReference type="SAM" id="MobiDB-lite"/>
    </source>
</evidence>
<feature type="compositionally biased region" description="Basic and acidic residues" evidence="8">
    <location>
        <begin position="286"/>
        <end position="306"/>
    </location>
</feature>
<dbReference type="GO" id="GO:0046872">
    <property type="term" value="F:metal ion binding"/>
    <property type="evidence" value="ECO:0007669"/>
    <property type="project" value="UniProtKB-KW"/>
</dbReference>
<accession>A0A261XWY8</accession>
<dbReference type="Gene3D" id="2.10.110.10">
    <property type="entry name" value="Cysteine Rich Protein"/>
    <property type="match status" value="2"/>
</dbReference>
<feature type="compositionally biased region" description="Basic and acidic residues" evidence="8">
    <location>
        <begin position="52"/>
        <end position="66"/>
    </location>
</feature>
<organism evidence="12 13">
    <name type="scientific">Bifiguratus adelaidae</name>
    <dbReference type="NCBI Taxonomy" id="1938954"/>
    <lineage>
        <taxon>Eukaryota</taxon>
        <taxon>Fungi</taxon>
        <taxon>Fungi incertae sedis</taxon>
        <taxon>Mucoromycota</taxon>
        <taxon>Mucoromycotina</taxon>
        <taxon>Endogonomycetes</taxon>
        <taxon>Endogonales</taxon>
        <taxon>Endogonales incertae sedis</taxon>
        <taxon>Bifiguratus</taxon>
    </lineage>
</organism>
<feature type="region of interest" description="Disordered" evidence="8">
    <location>
        <begin position="802"/>
        <end position="838"/>
    </location>
</feature>
<feature type="domain" description="LIM zinc-binding" evidence="11">
    <location>
        <begin position="345"/>
        <end position="406"/>
    </location>
</feature>
<protein>
    <recommendedName>
        <fullName evidence="14">SH3 domain-containing protein</fullName>
    </recommendedName>
</protein>
<feature type="region of interest" description="Disordered" evidence="8">
    <location>
        <begin position="665"/>
        <end position="699"/>
    </location>
</feature>
<dbReference type="InterPro" id="IPR001452">
    <property type="entry name" value="SH3_domain"/>
</dbReference>
<dbReference type="CDD" id="cd08368">
    <property type="entry name" value="LIM"/>
    <property type="match status" value="1"/>
</dbReference>
<feature type="compositionally biased region" description="Low complexity" evidence="8">
    <location>
        <begin position="802"/>
        <end position="817"/>
    </location>
</feature>
<feature type="region of interest" description="Disordered" evidence="8">
    <location>
        <begin position="52"/>
        <end position="100"/>
    </location>
</feature>
<feature type="compositionally biased region" description="Basic and acidic residues" evidence="8">
    <location>
        <begin position="77"/>
        <end position="86"/>
    </location>
</feature>
<dbReference type="PROSITE" id="PS50002">
    <property type="entry name" value="SH3"/>
    <property type="match status" value="1"/>
</dbReference>